<accession>A0A0N7MBS4</accession>
<dbReference type="STRING" id="1715691.TA5113_02002"/>
<dbReference type="InterPro" id="IPR029058">
    <property type="entry name" value="AB_hydrolase_fold"/>
</dbReference>
<evidence type="ECO:0000259" key="1">
    <source>
        <dbReference type="Pfam" id="PF01738"/>
    </source>
</evidence>
<dbReference type="EMBL" id="CYUE01000020">
    <property type="protein sequence ID" value="CUK26216.1"/>
    <property type="molecule type" value="Genomic_DNA"/>
</dbReference>
<name>A0A0N7MBS4_9RHOB</name>
<sequence length="239" mass="26401">MTYLTPNTKIPATDGDMDAFVILPPEGVKATVIMQVELWGMTLHMQEVAHRLAAEGYAAVVIDLFRGAHPPVPSDPHEKWAKTFEGFSDIRATLDSRHALSWVLDGGLGCDPGKVFAWGFCMGGRFAHNLAAFDPRLTGAINFYGRVNYPRMDNKPFLPIEVTQMIECAYLGAFAETDGLIPPEDVAQVTKDLASNSKAEIRVYEGTEHAFFNDHREAYHAGAAAKAWQHVLDFLQKHG</sequence>
<dbReference type="Pfam" id="PF01738">
    <property type="entry name" value="DLH"/>
    <property type="match status" value="1"/>
</dbReference>
<protein>
    <submittedName>
        <fullName evidence="2">Carboxymethylenebutenolidase</fullName>
        <ecNumber evidence="2">3.1.1.45</ecNumber>
    </submittedName>
</protein>
<dbReference type="InterPro" id="IPR002925">
    <property type="entry name" value="Dienelactn_hydro"/>
</dbReference>
<dbReference type="AlphaFoldDB" id="A0A0N7MBS4"/>
<dbReference type="GO" id="GO:0008806">
    <property type="term" value="F:carboxymethylenebutenolidase activity"/>
    <property type="evidence" value="ECO:0007669"/>
    <property type="project" value="UniProtKB-EC"/>
</dbReference>
<dbReference type="EC" id="3.1.1.45" evidence="2"/>
<dbReference type="RefSeq" id="WP_058315141.1">
    <property type="nucleotide sequence ID" value="NZ_CYTO01000020.1"/>
</dbReference>
<dbReference type="PANTHER" id="PTHR46623">
    <property type="entry name" value="CARBOXYMETHYLENEBUTENOLIDASE-RELATED"/>
    <property type="match status" value="1"/>
</dbReference>
<reference evidence="3" key="1">
    <citation type="submission" date="2015-09" db="EMBL/GenBank/DDBJ databases">
        <authorList>
            <person name="Rodrigo-Torres Lidia"/>
            <person name="Arahal R.David."/>
        </authorList>
    </citation>
    <scope>NUCLEOTIDE SEQUENCE [LARGE SCALE GENOMIC DNA]</scope>
    <source>
        <strain evidence="3">CECT 5114</strain>
    </source>
</reference>
<dbReference type="SUPFAM" id="SSF53474">
    <property type="entry name" value="alpha/beta-Hydrolases"/>
    <property type="match status" value="1"/>
</dbReference>
<evidence type="ECO:0000313" key="2">
    <source>
        <dbReference type="EMBL" id="CUK26216.1"/>
    </source>
</evidence>
<feature type="domain" description="Dienelactone hydrolase" evidence="1">
    <location>
        <begin position="17"/>
        <end position="238"/>
    </location>
</feature>
<gene>
    <name evidence="2" type="primary">clcD</name>
    <name evidence="2" type="ORF">TA5114_02023</name>
</gene>
<dbReference type="PANTHER" id="PTHR46623:SF6">
    <property type="entry name" value="ALPHA_BETA-HYDROLASES SUPERFAMILY PROTEIN"/>
    <property type="match status" value="1"/>
</dbReference>
<keyword evidence="3" id="KW-1185">Reference proteome</keyword>
<dbReference type="Proteomes" id="UP000051184">
    <property type="component" value="Unassembled WGS sequence"/>
</dbReference>
<organism evidence="2 3">
    <name type="scientific">Cognatishimia activa</name>
    <dbReference type="NCBI Taxonomy" id="1715691"/>
    <lineage>
        <taxon>Bacteria</taxon>
        <taxon>Pseudomonadati</taxon>
        <taxon>Pseudomonadota</taxon>
        <taxon>Alphaproteobacteria</taxon>
        <taxon>Rhodobacterales</taxon>
        <taxon>Paracoccaceae</taxon>
        <taxon>Cognatishimia</taxon>
    </lineage>
</organism>
<dbReference type="Gene3D" id="3.40.50.1820">
    <property type="entry name" value="alpha/beta hydrolase"/>
    <property type="match status" value="1"/>
</dbReference>
<evidence type="ECO:0000313" key="3">
    <source>
        <dbReference type="Proteomes" id="UP000051184"/>
    </source>
</evidence>
<dbReference type="InterPro" id="IPR051049">
    <property type="entry name" value="Dienelactone_hydrolase-like"/>
</dbReference>
<dbReference type="OrthoDB" id="9771666at2"/>
<keyword evidence="2" id="KW-0378">Hydrolase</keyword>
<proteinExistence type="predicted"/>